<keyword evidence="1" id="KW-0812">Transmembrane</keyword>
<feature type="transmembrane region" description="Helical" evidence="1">
    <location>
        <begin position="153"/>
        <end position="171"/>
    </location>
</feature>
<evidence type="ECO:0000256" key="1">
    <source>
        <dbReference type="SAM" id="Phobius"/>
    </source>
</evidence>
<proteinExistence type="predicted"/>
<feature type="transmembrane region" description="Helical" evidence="1">
    <location>
        <begin position="78"/>
        <end position="102"/>
    </location>
</feature>
<keyword evidence="1" id="KW-0472">Membrane</keyword>
<accession>A0A2M6U925</accession>
<dbReference type="AlphaFoldDB" id="A0A2M6U925"/>
<evidence type="ECO:0000313" key="3">
    <source>
        <dbReference type="Proteomes" id="UP000228930"/>
    </source>
</evidence>
<comment type="caution">
    <text evidence="2">The sequence shown here is derived from an EMBL/GenBank/DDBJ whole genome shotgun (WGS) entry which is preliminary data.</text>
</comment>
<reference evidence="2 3" key="1">
    <citation type="submission" date="2015-06" db="EMBL/GenBank/DDBJ databases">
        <title>Comparative genome analysis of nirS-carrying Bradyrhizobium sp. strains.</title>
        <authorList>
            <person name="Ishii S."/>
            <person name="Jang J."/>
            <person name="Nishizawa T."/>
            <person name="Senoo K."/>
        </authorList>
    </citation>
    <scope>NUCLEOTIDE SEQUENCE [LARGE SCALE GENOMIC DNA]</scope>
    <source>
        <strain evidence="2 3">TSA1</strain>
    </source>
</reference>
<keyword evidence="3" id="KW-1185">Reference proteome</keyword>
<gene>
    <name evidence="2" type="ORF">TSA1_09775</name>
</gene>
<dbReference type="RefSeq" id="WP_100176231.1">
    <property type="nucleotide sequence ID" value="NZ_LFJC01000003.1"/>
</dbReference>
<keyword evidence="1" id="KW-1133">Transmembrane helix</keyword>
<sequence length="397" mass="44024">MSNFQNTTLIATGIIASLPLIPVGHYLSFGWPARKRQIVSRLSNQSIGYYRMAFCPESDFTDNDGFAKEYDKRYGRHLFAAPILLLTITLLVFTYFCVLWVLTHDWASAQEGTAKIAILSLAGAYMWITYDLIFRARQNDIVTSDINRATLRLLISLPFGFAISAFAGVMTGTTVTLSTGALAFFVGAFPTDTVLKFMRRTAAVPLKLDADTGEDGVQQLKKVDGVTVPVAERFIDEGVKTLVQLAYADPIALSIRSGMDFSFILICCSRAMVRSYFDDDQMKIVQKYGLRSGFEVKTLNDTLLAYDELQEQATAKGEPQPSPSLAQAAAQRQLRAFANALALDEDSIRFILDQIAEDPYTQFVWWMWPDVPKADLADEAATDDTQPSPVVAAELVH</sequence>
<dbReference type="EMBL" id="LFJC01000003">
    <property type="protein sequence ID" value="PIT01011.1"/>
    <property type="molecule type" value="Genomic_DNA"/>
</dbReference>
<organism evidence="2 3">
    <name type="scientific">Bradyrhizobium nitroreducens</name>
    <dbReference type="NCBI Taxonomy" id="709803"/>
    <lineage>
        <taxon>Bacteria</taxon>
        <taxon>Pseudomonadati</taxon>
        <taxon>Pseudomonadota</taxon>
        <taxon>Alphaproteobacteria</taxon>
        <taxon>Hyphomicrobiales</taxon>
        <taxon>Nitrobacteraceae</taxon>
        <taxon>Bradyrhizobium</taxon>
    </lineage>
</organism>
<evidence type="ECO:0000313" key="2">
    <source>
        <dbReference type="EMBL" id="PIT01011.1"/>
    </source>
</evidence>
<feature type="transmembrane region" description="Helical" evidence="1">
    <location>
        <begin position="6"/>
        <end position="27"/>
    </location>
</feature>
<protein>
    <submittedName>
        <fullName evidence="2">Uncharacterized protein</fullName>
    </submittedName>
</protein>
<name>A0A2M6U925_9BRAD</name>
<dbReference type="Proteomes" id="UP000228930">
    <property type="component" value="Unassembled WGS sequence"/>
</dbReference>
<feature type="transmembrane region" description="Helical" evidence="1">
    <location>
        <begin position="114"/>
        <end position="133"/>
    </location>
</feature>